<dbReference type="InterPro" id="IPR050194">
    <property type="entry name" value="Glycosyltransferase_grp1"/>
</dbReference>
<dbReference type="InterPro" id="IPR001296">
    <property type="entry name" value="Glyco_trans_1"/>
</dbReference>
<reference evidence="3 4" key="1">
    <citation type="journal article" date="2015" name="Stand. Genomic Sci.">
        <title>Genomic Encyclopedia of Bacterial and Archaeal Type Strains, Phase III: the genomes of soil and plant-associated and newly described type strains.</title>
        <authorList>
            <person name="Whitman W.B."/>
            <person name="Woyke T."/>
            <person name="Klenk H.P."/>
            <person name="Zhou Y."/>
            <person name="Lilburn T.G."/>
            <person name="Beck B.J."/>
            <person name="De Vos P."/>
            <person name="Vandamme P."/>
            <person name="Eisen J.A."/>
            <person name="Garrity G."/>
            <person name="Hugenholtz P."/>
            <person name="Kyrpides N.C."/>
        </authorList>
    </citation>
    <scope>NUCLEOTIDE SEQUENCE [LARGE SCALE GENOMIC DNA]</scope>
    <source>
        <strain evidence="3 4">DSM 64</strain>
    </source>
</reference>
<dbReference type="Pfam" id="PF13439">
    <property type="entry name" value="Glyco_transf_4"/>
    <property type="match status" value="1"/>
</dbReference>
<sequence length="363" mass="39811">MKIALLTDAWLPQVNGVVTTLVELVRELEDAGHDVQVLHPGQFFTRPCPGYAGIDLAVRPYKSLAQKLDALQPDAIHLATEGPLGWAGRRYCLKRGLAFTTAFHTRFPEILQAALRIPLGWGYALFRHFHRPSSGVMVPTQGVLQMLQQRGFRQLRLWTHGVDTQAFRFHGEVCQSPLTGVLAHPVALYVGRISYEKNIDAFLQMDMPGTKVVCGVGPLEARLKAKYPQVRWLGILDREALAQVYASADVFVFPSRSETFGLVMLEAMACGTPVAAFPEDGPREVLGAGDGRVPMGGVLHASLLAATQQALSIPRSEARSRALEFTWAHAARLFQQYLVPARSSSQGVFVSVTKSVTQLSSGR</sequence>
<evidence type="ECO:0000259" key="1">
    <source>
        <dbReference type="Pfam" id="PF00534"/>
    </source>
</evidence>
<proteinExistence type="predicted"/>
<comment type="caution">
    <text evidence="3">The sequence shown here is derived from an EMBL/GenBank/DDBJ whole genome shotgun (WGS) entry which is preliminary data.</text>
</comment>
<evidence type="ECO:0000259" key="2">
    <source>
        <dbReference type="Pfam" id="PF13439"/>
    </source>
</evidence>
<dbReference type="Proteomes" id="UP000321485">
    <property type="component" value="Unassembled WGS sequence"/>
</dbReference>
<gene>
    <name evidence="3" type="ORF">ATF69_4519</name>
</gene>
<dbReference type="RefSeq" id="WP_146872347.1">
    <property type="nucleotide sequence ID" value="NZ_VJWE01000019.1"/>
</dbReference>
<dbReference type="Pfam" id="PF00534">
    <property type="entry name" value="Glycos_transf_1"/>
    <property type="match status" value="1"/>
</dbReference>
<dbReference type="InterPro" id="IPR028098">
    <property type="entry name" value="Glyco_trans_4-like_N"/>
</dbReference>
<keyword evidence="3" id="KW-0808">Transferase</keyword>
<accession>A0A561X9F3</accession>
<protein>
    <submittedName>
        <fullName evidence="3">Glycosyltransferase involved in cell wall biosynthesis</fullName>
    </submittedName>
</protein>
<feature type="domain" description="Glycosyl transferase family 1" evidence="1">
    <location>
        <begin position="185"/>
        <end position="290"/>
    </location>
</feature>
<evidence type="ECO:0000313" key="4">
    <source>
        <dbReference type="Proteomes" id="UP000321485"/>
    </source>
</evidence>
<dbReference type="EMBL" id="VJWE01000019">
    <property type="protein sequence ID" value="TWG32722.1"/>
    <property type="molecule type" value="Genomic_DNA"/>
</dbReference>
<dbReference type="SUPFAM" id="SSF53756">
    <property type="entry name" value="UDP-Glycosyltransferase/glycogen phosphorylase"/>
    <property type="match status" value="1"/>
</dbReference>
<dbReference type="PANTHER" id="PTHR45947">
    <property type="entry name" value="SULFOQUINOVOSYL TRANSFERASE SQD2"/>
    <property type="match status" value="1"/>
</dbReference>
<name>A0A561X9F3_ACIDE</name>
<evidence type="ECO:0000313" key="3">
    <source>
        <dbReference type="EMBL" id="TWG32722.1"/>
    </source>
</evidence>
<dbReference type="AlphaFoldDB" id="A0A561X9F3"/>
<dbReference type="CDD" id="cd03814">
    <property type="entry name" value="GT4-like"/>
    <property type="match status" value="1"/>
</dbReference>
<feature type="domain" description="Glycosyltransferase subfamily 4-like N-terminal" evidence="2">
    <location>
        <begin position="14"/>
        <end position="165"/>
    </location>
</feature>
<dbReference type="GO" id="GO:0016757">
    <property type="term" value="F:glycosyltransferase activity"/>
    <property type="evidence" value="ECO:0007669"/>
    <property type="project" value="InterPro"/>
</dbReference>
<dbReference type="GeneID" id="51113550"/>
<dbReference type="Gene3D" id="3.40.50.2000">
    <property type="entry name" value="Glycogen Phosphorylase B"/>
    <property type="match status" value="2"/>
</dbReference>
<organism evidence="3 4">
    <name type="scientific">Acidovorax delafieldii</name>
    <name type="common">Pseudomonas delafieldii</name>
    <dbReference type="NCBI Taxonomy" id="47920"/>
    <lineage>
        <taxon>Bacteria</taxon>
        <taxon>Pseudomonadati</taxon>
        <taxon>Pseudomonadota</taxon>
        <taxon>Betaproteobacteria</taxon>
        <taxon>Burkholderiales</taxon>
        <taxon>Comamonadaceae</taxon>
        <taxon>Acidovorax</taxon>
    </lineage>
</organism>
<dbReference type="PANTHER" id="PTHR45947:SF3">
    <property type="entry name" value="SULFOQUINOVOSYL TRANSFERASE SQD2"/>
    <property type="match status" value="1"/>
</dbReference>